<evidence type="ECO:0000256" key="1">
    <source>
        <dbReference type="ARBA" id="ARBA00022729"/>
    </source>
</evidence>
<evidence type="ECO:0000313" key="5">
    <source>
        <dbReference type="Proteomes" id="UP000215214"/>
    </source>
</evidence>
<evidence type="ECO:0000259" key="3">
    <source>
        <dbReference type="Pfam" id="PF13205"/>
    </source>
</evidence>
<accession>A0A238U4F5</accession>
<dbReference type="InterPro" id="IPR032812">
    <property type="entry name" value="SbsA_Ig"/>
</dbReference>
<dbReference type="Proteomes" id="UP000215214">
    <property type="component" value="Chromosome TJEJU"/>
</dbReference>
<dbReference type="EMBL" id="LT899436">
    <property type="protein sequence ID" value="SNR13925.1"/>
    <property type="molecule type" value="Genomic_DNA"/>
</dbReference>
<sequence length="536" mass="61932">MKHYNLILFLLSFSLIFTSCARKGRPDGGPKDEDAPILISAEPAYESLNFNDDNIRIYFDEYIVLKDLNKQLIISPPFKNEPLITPQGTPSKYINIKILDTLKENTTYTFNFGNSIQDNNENNPLENFKYIFSTGNFIDSLAIEGSVKDIKIQEAKKNYSVLLYKIDSTYNDSIVYKRKPDYVTRTYDSINYKFTNLAEGKYFLMAIDESVSDYKFNSRTDKIGFLKDTLYLPKDSIIKSPIVLFKEVQPYIFKRGKEVSKGKIQFGYTGNQKNMTVKLLSKVPEDFMFKTEFEKDKDTLNYWYFSEKKLDSLNFIISEDTSIDTATVFLRKKKLDSLSISPNIKSTLHIGDTLMLMTNNPIRNFDSSKFSLVNTGDTTEVAHTLKMTSNNKLSVLFKQKMKTPYKFTALPNAIEDIFKVKSKDTLTYTFSTRETEDYGSIILNVNKEVESPVIIELLKNNEVYKKQILKTSGKVEFNSLIPESYSIRAIIDKNNNGIWDTGNYLEKKLPERILYYPDELPELRANWISNLNFTIK</sequence>
<dbReference type="OrthoDB" id="9809989at2"/>
<keyword evidence="5" id="KW-1185">Reference proteome</keyword>
<dbReference type="PROSITE" id="PS51257">
    <property type="entry name" value="PROKAR_LIPOPROTEIN"/>
    <property type="match status" value="1"/>
</dbReference>
<reference evidence="4 5" key="1">
    <citation type="submission" date="2017-07" db="EMBL/GenBank/DDBJ databases">
        <authorList>
            <person name="Sun Z.S."/>
            <person name="Albrecht U."/>
            <person name="Echele G."/>
            <person name="Lee C.C."/>
        </authorList>
    </citation>
    <scope>NUCLEOTIDE SEQUENCE [LARGE SCALE GENOMIC DNA]</scope>
    <source>
        <strain evidence="5">type strain: KCTC 22618</strain>
    </source>
</reference>
<keyword evidence="1 2" id="KW-0732">Signal</keyword>
<protein>
    <recommendedName>
        <fullName evidence="3">SbsA Ig-like domain-containing protein</fullName>
    </recommendedName>
</protein>
<dbReference type="KEGG" id="tje:TJEJU_0117"/>
<evidence type="ECO:0000313" key="4">
    <source>
        <dbReference type="EMBL" id="SNR13925.1"/>
    </source>
</evidence>
<dbReference type="Pfam" id="PF13205">
    <property type="entry name" value="Big_5"/>
    <property type="match status" value="1"/>
</dbReference>
<feature type="signal peptide" evidence="2">
    <location>
        <begin position="1"/>
        <end position="21"/>
    </location>
</feature>
<feature type="domain" description="SbsA Ig-like" evidence="3">
    <location>
        <begin position="32"/>
        <end position="134"/>
    </location>
</feature>
<gene>
    <name evidence="4" type="ORF">TJEJU_0117</name>
</gene>
<dbReference type="RefSeq" id="WP_095068796.1">
    <property type="nucleotide sequence ID" value="NZ_LT899436.1"/>
</dbReference>
<name>A0A238U4F5_9FLAO</name>
<organism evidence="4 5">
    <name type="scientific">Tenacibaculum jejuense</name>
    <dbReference type="NCBI Taxonomy" id="584609"/>
    <lineage>
        <taxon>Bacteria</taxon>
        <taxon>Pseudomonadati</taxon>
        <taxon>Bacteroidota</taxon>
        <taxon>Flavobacteriia</taxon>
        <taxon>Flavobacteriales</taxon>
        <taxon>Flavobacteriaceae</taxon>
        <taxon>Tenacibaculum</taxon>
    </lineage>
</organism>
<feature type="chain" id="PRO_5012602026" description="SbsA Ig-like domain-containing protein" evidence="2">
    <location>
        <begin position="22"/>
        <end position="536"/>
    </location>
</feature>
<dbReference type="AlphaFoldDB" id="A0A238U4F5"/>
<evidence type="ECO:0000256" key="2">
    <source>
        <dbReference type="SAM" id="SignalP"/>
    </source>
</evidence>
<proteinExistence type="predicted"/>